<keyword evidence="6" id="KW-0804">Transcription</keyword>
<feature type="coiled-coil region" evidence="8">
    <location>
        <begin position="26"/>
        <end position="53"/>
    </location>
</feature>
<proteinExistence type="inferred from homology"/>
<dbReference type="Ensembl" id="ENSOABT00000074622.1">
    <property type="protein sequence ID" value="ENSOABP00000067836.1"/>
    <property type="gene ID" value="ENSOABG00000032336.1"/>
</dbReference>
<dbReference type="InterPro" id="IPR009146">
    <property type="entry name" value="Groucho_enhance"/>
</dbReference>
<keyword evidence="12" id="KW-1185">Reference proteome</keyword>
<evidence type="ECO:0000256" key="5">
    <source>
        <dbReference type="ARBA" id="ARBA00023015"/>
    </source>
</evidence>
<dbReference type="Proteomes" id="UP000472276">
    <property type="component" value="Unassembled WGS sequence"/>
</dbReference>
<feature type="domain" description="Groucho/TLE N-terminal Q-rich" evidence="10">
    <location>
        <begin position="18"/>
        <end position="125"/>
    </location>
</feature>
<comment type="similarity">
    <text evidence="2">Belongs to the WD repeat Groucho/TLE family.</text>
</comment>
<evidence type="ECO:0000256" key="8">
    <source>
        <dbReference type="SAM" id="Coils"/>
    </source>
</evidence>
<name>A0AAZ1XHZ6_OREAU</name>
<dbReference type="GO" id="GO:0005667">
    <property type="term" value="C:transcription regulator complex"/>
    <property type="evidence" value="ECO:0007669"/>
    <property type="project" value="TreeGrafter"/>
</dbReference>
<evidence type="ECO:0000313" key="12">
    <source>
        <dbReference type="Proteomes" id="UP000472276"/>
    </source>
</evidence>
<reference evidence="11" key="2">
    <citation type="submission" date="2025-08" db="UniProtKB">
        <authorList>
            <consortium name="Ensembl"/>
        </authorList>
    </citation>
    <scope>IDENTIFICATION</scope>
</reference>
<feature type="compositionally biased region" description="Basic and acidic residues" evidence="9">
    <location>
        <begin position="174"/>
        <end position="196"/>
    </location>
</feature>
<reference evidence="11" key="3">
    <citation type="submission" date="2025-09" db="UniProtKB">
        <authorList>
            <consortium name="Ensembl"/>
        </authorList>
    </citation>
    <scope>IDENTIFICATION</scope>
</reference>
<evidence type="ECO:0000256" key="2">
    <source>
        <dbReference type="ARBA" id="ARBA00005969"/>
    </source>
</evidence>
<comment type="subcellular location">
    <subcellularLocation>
        <location evidence="1">Nucleus</location>
    </subcellularLocation>
</comment>
<evidence type="ECO:0000256" key="3">
    <source>
        <dbReference type="ARBA" id="ARBA00022491"/>
    </source>
</evidence>
<keyword evidence="8" id="KW-0175">Coiled coil</keyword>
<evidence type="ECO:0000256" key="4">
    <source>
        <dbReference type="ARBA" id="ARBA00022843"/>
    </source>
</evidence>
<sequence>NTFPQSRHFASSQSSQPLKFTTSDSCDRIKDEFQFLQAQYHSLKLECDKLASEKSEMQRHYIMVIIHHSLCAEIVKRLNGICAQVLPYLSQEHQQQVMGAIERAKQVTPPEMNSIIRQQLQVQHLSQLQGLALPVAPLPLGLTPPTLPAVSSSSGLLSLSSILANYSHGQPPVAKEDKARDVAERAPRGDDGDKSD</sequence>
<keyword evidence="5" id="KW-0805">Transcription regulation</keyword>
<dbReference type="AlphaFoldDB" id="A0AAZ1XHZ6"/>
<evidence type="ECO:0000313" key="11">
    <source>
        <dbReference type="Ensembl" id="ENSOABP00000067836.1"/>
    </source>
</evidence>
<dbReference type="PANTHER" id="PTHR10814">
    <property type="entry name" value="TRANSDUCIN-LIKE ENHANCER PROTEIN"/>
    <property type="match status" value="1"/>
</dbReference>
<accession>A0AAZ1XHZ6</accession>
<keyword evidence="7" id="KW-0539">Nucleus</keyword>
<evidence type="ECO:0000256" key="9">
    <source>
        <dbReference type="SAM" id="MobiDB-lite"/>
    </source>
</evidence>
<evidence type="ECO:0000256" key="1">
    <source>
        <dbReference type="ARBA" id="ARBA00004123"/>
    </source>
</evidence>
<dbReference type="GO" id="GO:0003714">
    <property type="term" value="F:transcription corepressor activity"/>
    <property type="evidence" value="ECO:0007669"/>
    <property type="project" value="TreeGrafter"/>
</dbReference>
<dbReference type="PANTHER" id="PTHR10814:SF31">
    <property type="entry name" value="TRANSDUCIN-LIKE ENHANCER PROTEIN 4"/>
    <property type="match status" value="1"/>
</dbReference>
<organism evidence="11 12">
    <name type="scientific">Oreochromis aureus</name>
    <name type="common">Israeli tilapia</name>
    <name type="synonym">Chromis aureus</name>
    <dbReference type="NCBI Taxonomy" id="47969"/>
    <lineage>
        <taxon>Eukaryota</taxon>
        <taxon>Metazoa</taxon>
        <taxon>Chordata</taxon>
        <taxon>Craniata</taxon>
        <taxon>Vertebrata</taxon>
        <taxon>Euteleostomi</taxon>
        <taxon>Actinopterygii</taxon>
        <taxon>Neopterygii</taxon>
        <taxon>Teleostei</taxon>
        <taxon>Neoteleostei</taxon>
        <taxon>Acanthomorphata</taxon>
        <taxon>Ovalentaria</taxon>
        <taxon>Cichlomorphae</taxon>
        <taxon>Cichliformes</taxon>
        <taxon>Cichlidae</taxon>
        <taxon>African cichlids</taxon>
        <taxon>Pseudocrenilabrinae</taxon>
        <taxon>Oreochromini</taxon>
        <taxon>Oreochromis</taxon>
    </lineage>
</organism>
<keyword evidence="4" id="KW-0832">Ubl conjugation</keyword>
<evidence type="ECO:0000256" key="7">
    <source>
        <dbReference type="ARBA" id="ARBA00023242"/>
    </source>
</evidence>
<reference evidence="12" key="1">
    <citation type="submission" date="2020-03" db="EMBL/GenBank/DDBJ databases">
        <title>Evolution of repeat sequences and sex chromosomes of tilapia species revealed by chromosome-level genomes.</title>
        <authorList>
            <person name="Xu L."/>
            <person name="Tao W."/>
            <person name="Wang D."/>
            <person name="Zhou Q."/>
        </authorList>
    </citation>
    <scope>NUCLEOTIDE SEQUENCE [LARGE SCALE GENOMIC DNA]</scope>
    <source>
        <strain evidence="12">Israel</strain>
    </source>
</reference>
<evidence type="ECO:0000259" key="10">
    <source>
        <dbReference type="Pfam" id="PF03920"/>
    </source>
</evidence>
<evidence type="ECO:0000256" key="6">
    <source>
        <dbReference type="ARBA" id="ARBA00023163"/>
    </source>
</evidence>
<gene>
    <name evidence="11" type="primary">TLE5</name>
</gene>
<protein>
    <recommendedName>
        <fullName evidence="10">Groucho/TLE N-terminal Q-rich domain-containing protein</fullName>
    </recommendedName>
</protein>
<dbReference type="GO" id="GO:0090090">
    <property type="term" value="P:negative regulation of canonical Wnt signaling pathway"/>
    <property type="evidence" value="ECO:0007669"/>
    <property type="project" value="TreeGrafter"/>
</dbReference>
<dbReference type="InterPro" id="IPR005617">
    <property type="entry name" value="Groucho/TLE_N"/>
</dbReference>
<keyword evidence="3" id="KW-0678">Repressor</keyword>
<dbReference type="GO" id="GO:0005634">
    <property type="term" value="C:nucleus"/>
    <property type="evidence" value="ECO:0007669"/>
    <property type="project" value="UniProtKB-SubCell"/>
</dbReference>
<dbReference type="Pfam" id="PF03920">
    <property type="entry name" value="TLE_N"/>
    <property type="match status" value="1"/>
</dbReference>
<feature type="region of interest" description="Disordered" evidence="9">
    <location>
        <begin position="168"/>
        <end position="196"/>
    </location>
</feature>